<accession>A0AAV4MRC7</accession>
<evidence type="ECO:0000313" key="2">
    <source>
        <dbReference type="EMBL" id="GIX75001.1"/>
    </source>
</evidence>
<dbReference type="Proteomes" id="UP001054945">
    <property type="component" value="Unassembled WGS sequence"/>
</dbReference>
<feature type="non-terminal residue" evidence="2">
    <location>
        <position position="1"/>
    </location>
</feature>
<keyword evidence="3" id="KW-1185">Reference proteome</keyword>
<feature type="region of interest" description="Disordered" evidence="1">
    <location>
        <begin position="115"/>
        <end position="135"/>
    </location>
</feature>
<dbReference type="EMBL" id="BPLR01020121">
    <property type="protein sequence ID" value="GIX75001.1"/>
    <property type="molecule type" value="Genomic_DNA"/>
</dbReference>
<protein>
    <submittedName>
        <fullName evidence="2">Uncharacterized protein</fullName>
    </submittedName>
</protein>
<proteinExistence type="predicted"/>
<organism evidence="2 3">
    <name type="scientific">Caerostris extrusa</name>
    <name type="common">Bark spider</name>
    <name type="synonym">Caerostris bankana</name>
    <dbReference type="NCBI Taxonomy" id="172846"/>
    <lineage>
        <taxon>Eukaryota</taxon>
        <taxon>Metazoa</taxon>
        <taxon>Ecdysozoa</taxon>
        <taxon>Arthropoda</taxon>
        <taxon>Chelicerata</taxon>
        <taxon>Arachnida</taxon>
        <taxon>Araneae</taxon>
        <taxon>Araneomorphae</taxon>
        <taxon>Entelegynae</taxon>
        <taxon>Araneoidea</taxon>
        <taxon>Araneidae</taxon>
        <taxon>Caerostris</taxon>
    </lineage>
</organism>
<evidence type="ECO:0000313" key="3">
    <source>
        <dbReference type="Proteomes" id="UP001054945"/>
    </source>
</evidence>
<dbReference type="AlphaFoldDB" id="A0AAV4MRC7"/>
<evidence type="ECO:0000256" key="1">
    <source>
        <dbReference type="SAM" id="MobiDB-lite"/>
    </source>
</evidence>
<sequence>EEVDLAVKDLEDHNLSLVPNESIEFKNLNETLILPPQAFRSEDWSIKTNGEISEISNGNSSSVNRVCYEETTKDLLLLRKDTQTSDSSCKNNTISDGWIQRTVENGSDFRTLPLEGRKHHRQRSNSDTSAGGYYNHLPRIQEDTNTFPRPPNYSLSPIKPDENFKESYFENTPSASNDMQKSGSVESNIILNSEASLKVTSRSPDSGIEQTSYLQICGADDDLITPPPQFKDEDQEFRSVKATQTEKYGCRRPSCLKSAEYVIEAQETAEPFCNDEKNRASLAHVIPSETIELENSPVVRTVCVINDDVVNLGNKTQERSSASMDKDDAIYPFISSQICPIFSSLPKPPKVLPNGVDKWSSLPRDGRKVLNPFILSDQCRIPLFLLSIMW</sequence>
<comment type="caution">
    <text evidence="2">The sequence shown here is derived from an EMBL/GenBank/DDBJ whole genome shotgun (WGS) entry which is preliminary data.</text>
</comment>
<gene>
    <name evidence="2" type="primary">AVEN_55850_1</name>
    <name evidence="2" type="ORF">CEXT_670921</name>
</gene>
<reference evidence="2 3" key="1">
    <citation type="submission" date="2021-06" db="EMBL/GenBank/DDBJ databases">
        <title>Caerostris extrusa draft genome.</title>
        <authorList>
            <person name="Kono N."/>
            <person name="Arakawa K."/>
        </authorList>
    </citation>
    <scope>NUCLEOTIDE SEQUENCE [LARGE SCALE GENOMIC DNA]</scope>
</reference>
<name>A0AAV4MRC7_CAEEX</name>